<evidence type="ECO:0000313" key="3">
    <source>
        <dbReference type="EMBL" id="KAK8899521.1"/>
    </source>
</evidence>
<dbReference type="EMBL" id="JAPFFF010000001">
    <property type="protein sequence ID" value="KAK8899521.1"/>
    <property type="molecule type" value="Genomic_DNA"/>
</dbReference>
<feature type="compositionally biased region" description="Low complexity" evidence="2">
    <location>
        <begin position="12"/>
        <end position="28"/>
    </location>
</feature>
<feature type="coiled-coil region" evidence="1">
    <location>
        <begin position="172"/>
        <end position="209"/>
    </location>
</feature>
<sequence length="212" mass="24210">MGNEESSQPNSQDTEQNHTNNNQNDDSNIAAPSLDTNEDNNITNDMFPKDLNDDQTIHQPLEIDDLDSLTIEKSSSAFDEILNYSNSRKENIQKSFRTKALISQSLQSTLTSLSDSINENKKIIKKGENQIDAGDLKDKKELERIQLKYQRSKSSFERSQNQADAETPSIIYADLETAKETLKKKKEELEELKKKCNVLFNQYMELKNSQNA</sequence>
<comment type="caution">
    <text evidence="3">The sequence shown here is derived from an EMBL/GenBank/DDBJ whole genome shotgun (WGS) entry which is preliminary data.</text>
</comment>
<evidence type="ECO:0000313" key="4">
    <source>
        <dbReference type="Proteomes" id="UP001470230"/>
    </source>
</evidence>
<keyword evidence="1" id="KW-0175">Coiled coil</keyword>
<dbReference type="Proteomes" id="UP001470230">
    <property type="component" value="Unassembled WGS sequence"/>
</dbReference>
<gene>
    <name evidence="3" type="ORF">M9Y10_001837</name>
</gene>
<feature type="compositionally biased region" description="Polar residues" evidence="2">
    <location>
        <begin position="1"/>
        <end position="11"/>
    </location>
</feature>
<feature type="region of interest" description="Disordered" evidence="2">
    <location>
        <begin position="1"/>
        <end position="55"/>
    </location>
</feature>
<keyword evidence="4" id="KW-1185">Reference proteome</keyword>
<proteinExistence type="predicted"/>
<name>A0ABR2L938_9EUKA</name>
<evidence type="ECO:0000256" key="2">
    <source>
        <dbReference type="SAM" id="MobiDB-lite"/>
    </source>
</evidence>
<protein>
    <submittedName>
        <fullName evidence="3">Uncharacterized protein</fullName>
    </submittedName>
</protein>
<accession>A0ABR2L938</accession>
<evidence type="ECO:0000256" key="1">
    <source>
        <dbReference type="SAM" id="Coils"/>
    </source>
</evidence>
<reference evidence="3 4" key="1">
    <citation type="submission" date="2024-04" db="EMBL/GenBank/DDBJ databases">
        <title>Tritrichomonas musculus Genome.</title>
        <authorList>
            <person name="Alves-Ferreira E."/>
            <person name="Grigg M."/>
            <person name="Lorenzi H."/>
            <person name="Galac M."/>
        </authorList>
    </citation>
    <scope>NUCLEOTIDE SEQUENCE [LARGE SCALE GENOMIC DNA]</scope>
    <source>
        <strain evidence="3 4">EAF2021</strain>
    </source>
</reference>
<organism evidence="3 4">
    <name type="scientific">Tritrichomonas musculus</name>
    <dbReference type="NCBI Taxonomy" id="1915356"/>
    <lineage>
        <taxon>Eukaryota</taxon>
        <taxon>Metamonada</taxon>
        <taxon>Parabasalia</taxon>
        <taxon>Tritrichomonadida</taxon>
        <taxon>Tritrichomonadidae</taxon>
        <taxon>Tritrichomonas</taxon>
    </lineage>
</organism>